<accession>A0ABW5XMG4</accession>
<evidence type="ECO:0000313" key="2">
    <source>
        <dbReference type="EMBL" id="MFD2864954.1"/>
    </source>
</evidence>
<gene>
    <name evidence="2" type="ORF">ACFSYC_09685</name>
</gene>
<dbReference type="Gene3D" id="3.40.50.720">
    <property type="entry name" value="NAD(P)-binding Rossmann-like Domain"/>
    <property type="match status" value="1"/>
</dbReference>
<protein>
    <submittedName>
        <fullName evidence="2">NAD-dependent epimerase/dehydratase family protein</fullName>
    </submittedName>
</protein>
<dbReference type="SUPFAM" id="SSF51735">
    <property type="entry name" value="NAD(P)-binding Rossmann-fold domains"/>
    <property type="match status" value="1"/>
</dbReference>
<dbReference type="InterPro" id="IPR050177">
    <property type="entry name" value="Lipid_A_modif_metabolic_enz"/>
</dbReference>
<evidence type="ECO:0000259" key="1">
    <source>
        <dbReference type="Pfam" id="PF01370"/>
    </source>
</evidence>
<dbReference type="Proteomes" id="UP001597601">
    <property type="component" value="Unassembled WGS sequence"/>
</dbReference>
<organism evidence="2 3">
    <name type="scientific">Mucilaginibacter antarcticus</name>
    <dbReference type="NCBI Taxonomy" id="1855725"/>
    <lineage>
        <taxon>Bacteria</taxon>
        <taxon>Pseudomonadati</taxon>
        <taxon>Bacteroidota</taxon>
        <taxon>Sphingobacteriia</taxon>
        <taxon>Sphingobacteriales</taxon>
        <taxon>Sphingobacteriaceae</taxon>
        <taxon>Mucilaginibacter</taxon>
    </lineage>
</organism>
<name>A0ABW5XMG4_9SPHI</name>
<keyword evidence="3" id="KW-1185">Reference proteome</keyword>
<dbReference type="PANTHER" id="PTHR43245:SF58">
    <property type="entry name" value="BLL5923 PROTEIN"/>
    <property type="match status" value="1"/>
</dbReference>
<reference evidence="3" key="1">
    <citation type="journal article" date="2019" name="Int. J. Syst. Evol. Microbiol.">
        <title>The Global Catalogue of Microorganisms (GCM) 10K type strain sequencing project: providing services to taxonomists for standard genome sequencing and annotation.</title>
        <authorList>
            <consortium name="The Broad Institute Genomics Platform"/>
            <consortium name="The Broad Institute Genome Sequencing Center for Infectious Disease"/>
            <person name="Wu L."/>
            <person name="Ma J."/>
        </authorList>
    </citation>
    <scope>NUCLEOTIDE SEQUENCE [LARGE SCALE GENOMIC DNA]</scope>
    <source>
        <strain evidence="3">KCTC 52232</strain>
    </source>
</reference>
<dbReference type="PANTHER" id="PTHR43245">
    <property type="entry name" value="BIFUNCTIONAL POLYMYXIN RESISTANCE PROTEIN ARNA"/>
    <property type="match status" value="1"/>
</dbReference>
<dbReference type="InterPro" id="IPR001509">
    <property type="entry name" value="Epimerase_deHydtase"/>
</dbReference>
<dbReference type="InterPro" id="IPR036291">
    <property type="entry name" value="NAD(P)-bd_dom_sf"/>
</dbReference>
<sequence length="301" mass="33689">MKALISGASGFVGQNLLKTLANKVTFEILNRQGLNGINPSTEIDADVFIHLAGKAHDLLEVSNSDEYYQVNFELTKNLYDCFLRSNARQFIFVSSVKAAADHIDYTLTEEVIPNPQTHYGKSKLLAEQYIQNQSLPVGKSYYILRPCMIHGPGNKGNLNLLYNFVIKGVPYPLAAFENKRSFLSVKNFCFIISSIIDRDNLPGGVYQVADDEALSTNQVVSILASSLSKTPRFWYVPRKIVTILATVGDYLKLPITTERLKKLTENYVVSNQKIKWALDTQLPLNSIEGLQLTAKSFNQIT</sequence>
<comment type="caution">
    <text evidence="2">The sequence shown here is derived from an EMBL/GenBank/DDBJ whole genome shotgun (WGS) entry which is preliminary data.</text>
</comment>
<dbReference type="EMBL" id="JBHUON010000009">
    <property type="protein sequence ID" value="MFD2864954.1"/>
    <property type="molecule type" value="Genomic_DNA"/>
</dbReference>
<dbReference type="RefSeq" id="WP_377126379.1">
    <property type="nucleotide sequence ID" value="NZ_JBHUON010000009.1"/>
</dbReference>
<feature type="domain" description="NAD-dependent epimerase/dehydratase" evidence="1">
    <location>
        <begin position="3"/>
        <end position="209"/>
    </location>
</feature>
<dbReference type="Pfam" id="PF01370">
    <property type="entry name" value="Epimerase"/>
    <property type="match status" value="1"/>
</dbReference>
<proteinExistence type="predicted"/>
<evidence type="ECO:0000313" key="3">
    <source>
        <dbReference type="Proteomes" id="UP001597601"/>
    </source>
</evidence>